<evidence type="ECO:0000256" key="4">
    <source>
        <dbReference type="PROSITE-ProRule" id="PRU00510"/>
    </source>
</evidence>
<proteinExistence type="predicted"/>
<dbReference type="PROSITE" id="PS51128">
    <property type="entry name" value="ZF_DKSA_2"/>
    <property type="match status" value="1"/>
</dbReference>
<sequence length="75" mass="8735">MSRQIDQACELEERYRQAALDYQAKQNYPQRPSASHCQDCGDIIPEARRRAALGCQYCIECQERIEHAKAQYATR</sequence>
<evidence type="ECO:0000259" key="5">
    <source>
        <dbReference type="Pfam" id="PF01258"/>
    </source>
</evidence>
<keyword evidence="3" id="KW-0862">Zinc</keyword>
<keyword evidence="7" id="KW-1185">Reference proteome</keyword>
<dbReference type="PANTHER" id="PTHR38777">
    <property type="entry name" value="FELS-2 PROPHAGE PROTEIN"/>
    <property type="match status" value="1"/>
</dbReference>
<reference evidence="6" key="1">
    <citation type="submission" date="2009-04" db="EMBL/GenBank/DDBJ databases">
        <authorList>
            <person name="Weinstock G."/>
            <person name="Sodergren E."/>
            <person name="Clifton S."/>
            <person name="Fulton L."/>
            <person name="Fulton B."/>
            <person name="Courtney L."/>
            <person name="Fronick C."/>
            <person name="Harrison M."/>
            <person name="Strong C."/>
            <person name="Farmer C."/>
            <person name="Delahaunty K."/>
            <person name="Markovic C."/>
            <person name="Hall O."/>
            <person name="Minx P."/>
            <person name="Tomlinson C."/>
            <person name="Mitreva M."/>
            <person name="Nelson J."/>
            <person name="Hou S."/>
            <person name="Wollam A."/>
            <person name="Pepin K.H."/>
            <person name="Johnson M."/>
            <person name="Bhonagiri V."/>
            <person name="Nash W.E."/>
            <person name="Warren W."/>
            <person name="Chinwalla A."/>
            <person name="Mardis E.R."/>
            <person name="Wilson R.K."/>
        </authorList>
    </citation>
    <scope>NUCLEOTIDE SEQUENCE [LARGE SCALE GENOMIC DNA]</scope>
    <source>
        <strain evidence="6">ATCC 51147</strain>
    </source>
</reference>
<dbReference type="GO" id="GO:1900378">
    <property type="term" value="P:positive regulation of secondary metabolite biosynthetic process"/>
    <property type="evidence" value="ECO:0007669"/>
    <property type="project" value="TreeGrafter"/>
</dbReference>
<dbReference type="InterPro" id="IPR000962">
    <property type="entry name" value="Znf_DskA_TraR"/>
</dbReference>
<dbReference type="EMBL" id="ACJW02000002">
    <property type="protein sequence ID" value="EEP69331.1"/>
    <property type="molecule type" value="Genomic_DNA"/>
</dbReference>
<dbReference type="GeneID" id="84906521"/>
<dbReference type="GO" id="GO:0008270">
    <property type="term" value="F:zinc ion binding"/>
    <property type="evidence" value="ECO:0007669"/>
    <property type="project" value="UniProtKB-KW"/>
</dbReference>
<organism evidence="6 7">
    <name type="scientific">Kingella oralis ATCC 51147</name>
    <dbReference type="NCBI Taxonomy" id="629741"/>
    <lineage>
        <taxon>Bacteria</taxon>
        <taxon>Pseudomonadati</taxon>
        <taxon>Pseudomonadota</taxon>
        <taxon>Betaproteobacteria</taxon>
        <taxon>Neisseriales</taxon>
        <taxon>Neisseriaceae</taxon>
        <taxon>Kingella</taxon>
    </lineage>
</organism>
<dbReference type="Pfam" id="PF01258">
    <property type="entry name" value="zf-dskA_traR"/>
    <property type="match status" value="1"/>
</dbReference>
<name>C4GGH6_9NEIS</name>
<accession>C4GGH6</accession>
<protein>
    <submittedName>
        <fullName evidence="6">Phage/conjugal plasmid C-4 type zinc finger protein, TraR family</fullName>
    </submittedName>
</protein>
<dbReference type="Proteomes" id="UP000003009">
    <property type="component" value="Unassembled WGS sequence"/>
</dbReference>
<evidence type="ECO:0000313" key="7">
    <source>
        <dbReference type="Proteomes" id="UP000003009"/>
    </source>
</evidence>
<dbReference type="HOGENOM" id="CLU_158637_1_0_4"/>
<feature type="zinc finger region" description="dksA C4-type" evidence="4">
    <location>
        <begin position="37"/>
        <end position="61"/>
    </location>
</feature>
<keyword evidence="2" id="KW-0863">Zinc-finger</keyword>
<evidence type="ECO:0000256" key="1">
    <source>
        <dbReference type="ARBA" id="ARBA00022723"/>
    </source>
</evidence>
<gene>
    <name evidence="6" type="ORF">GCWU000324_01244</name>
</gene>
<dbReference type="OrthoDB" id="9811543at2"/>
<evidence type="ECO:0000313" key="6">
    <source>
        <dbReference type="EMBL" id="EEP69331.1"/>
    </source>
</evidence>
<evidence type="ECO:0000256" key="3">
    <source>
        <dbReference type="ARBA" id="ARBA00022833"/>
    </source>
</evidence>
<evidence type="ECO:0000256" key="2">
    <source>
        <dbReference type="ARBA" id="ARBA00022771"/>
    </source>
</evidence>
<feature type="domain" description="Zinc finger DksA/TraR C4-type" evidence="5">
    <location>
        <begin position="34"/>
        <end position="67"/>
    </location>
</feature>
<dbReference type="STRING" id="629741.GCWU000324_01244"/>
<comment type="caution">
    <text evidence="6">The sequence shown here is derived from an EMBL/GenBank/DDBJ whole genome shotgun (WGS) entry which is preliminary data.</text>
</comment>
<keyword evidence="1" id="KW-0479">Metal-binding</keyword>
<dbReference type="AlphaFoldDB" id="C4GGH6"/>
<dbReference type="SUPFAM" id="SSF57716">
    <property type="entry name" value="Glucocorticoid receptor-like (DNA-binding domain)"/>
    <property type="match status" value="1"/>
</dbReference>
<dbReference type="RefSeq" id="WP_003795382.1">
    <property type="nucleotide sequence ID" value="NZ_GG665871.1"/>
</dbReference>
<dbReference type="PANTHER" id="PTHR38777:SF1">
    <property type="entry name" value="DNAK SUPPRESSOR PROTEIN"/>
    <property type="match status" value="1"/>
</dbReference>